<evidence type="ECO:0000256" key="1">
    <source>
        <dbReference type="SAM" id="MobiDB-lite"/>
    </source>
</evidence>
<feature type="region of interest" description="Disordered" evidence="1">
    <location>
        <begin position="18"/>
        <end position="37"/>
    </location>
</feature>
<dbReference type="EMBL" id="CP039354">
    <property type="protein sequence ID" value="QCE11201.1"/>
    <property type="molecule type" value="Genomic_DNA"/>
</dbReference>
<reference evidence="2 3" key="1">
    <citation type="submission" date="2019-04" db="EMBL/GenBank/DDBJ databases">
        <title>An improved genome assembly and genetic linkage map for asparagus bean, Vigna unguiculata ssp. sesquipedialis.</title>
        <authorList>
            <person name="Xia Q."/>
            <person name="Zhang R."/>
            <person name="Dong Y."/>
        </authorList>
    </citation>
    <scope>NUCLEOTIDE SEQUENCE [LARGE SCALE GENOMIC DNA]</scope>
    <source>
        <tissue evidence="2">Leaf</tissue>
    </source>
</reference>
<keyword evidence="3" id="KW-1185">Reference proteome</keyword>
<name>A0A4D6NEA7_VIGUN</name>
<proteinExistence type="predicted"/>
<evidence type="ECO:0000313" key="3">
    <source>
        <dbReference type="Proteomes" id="UP000501690"/>
    </source>
</evidence>
<accession>A0A4D6NEA7</accession>
<gene>
    <name evidence="2" type="ORF">DEO72_LG10g2434</name>
</gene>
<evidence type="ECO:0000313" key="2">
    <source>
        <dbReference type="EMBL" id="QCE11201.1"/>
    </source>
</evidence>
<protein>
    <submittedName>
        <fullName evidence="2">Uncharacterized protein</fullName>
    </submittedName>
</protein>
<organism evidence="2 3">
    <name type="scientific">Vigna unguiculata</name>
    <name type="common">Cowpea</name>
    <dbReference type="NCBI Taxonomy" id="3917"/>
    <lineage>
        <taxon>Eukaryota</taxon>
        <taxon>Viridiplantae</taxon>
        <taxon>Streptophyta</taxon>
        <taxon>Embryophyta</taxon>
        <taxon>Tracheophyta</taxon>
        <taxon>Spermatophyta</taxon>
        <taxon>Magnoliopsida</taxon>
        <taxon>eudicotyledons</taxon>
        <taxon>Gunneridae</taxon>
        <taxon>Pentapetalae</taxon>
        <taxon>rosids</taxon>
        <taxon>fabids</taxon>
        <taxon>Fabales</taxon>
        <taxon>Fabaceae</taxon>
        <taxon>Papilionoideae</taxon>
        <taxon>50 kb inversion clade</taxon>
        <taxon>NPAAA clade</taxon>
        <taxon>indigoferoid/millettioid clade</taxon>
        <taxon>Phaseoleae</taxon>
        <taxon>Vigna</taxon>
    </lineage>
</organism>
<dbReference type="AlphaFoldDB" id="A0A4D6NEA7"/>
<feature type="compositionally biased region" description="Polar residues" evidence="1">
    <location>
        <begin position="21"/>
        <end position="37"/>
    </location>
</feature>
<sequence length="133" mass="15381">MTTLNSFSNIATYLPRRCNHKNSSLPRSSGQANTQPPTYVIRSSDVLKNSSGFRRDGLYGEKKKKNTHCVRQRCADVRLVATVVITERRRRDQRCGRWHRQQHRLNRIFAADELFPGGARWRGEKVGREIGEN</sequence>
<dbReference type="Proteomes" id="UP000501690">
    <property type="component" value="Linkage Group LG10"/>
</dbReference>